<name>A0A174A6J0_9FIRM</name>
<protein>
    <submittedName>
        <fullName evidence="2">Helix-turn-helix domain</fullName>
    </submittedName>
    <submittedName>
        <fullName evidence="3">XRE family transcriptional regulator</fullName>
    </submittedName>
</protein>
<sequence length="165" mass="19298">MQNPKQIFASTLKYLRYKHHFSQEKLVIQMQIRGSTITREVYKFIESGFGNIKVFDLVILKNIYRIPYSDFFVGLSPATLPRTSITMLLRHPTFTDNLALLRTSHEYTQQQLTDAMNEMGTFIHRAAYANIERGKRNLKVTDLVCLKTIYNVPYEAFFEGIKIHE</sequence>
<accession>A0A174A6J0</accession>
<dbReference type="InterPro" id="IPR001387">
    <property type="entry name" value="Cro/C1-type_HTH"/>
</dbReference>
<dbReference type="EMBL" id="CYZO01000009">
    <property type="protein sequence ID" value="CUN83136.1"/>
    <property type="molecule type" value="Genomic_DNA"/>
</dbReference>
<reference evidence="2 4" key="1">
    <citation type="submission" date="2015-09" db="EMBL/GenBank/DDBJ databases">
        <authorList>
            <consortium name="Pathogen Informatics"/>
        </authorList>
    </citation>
    <scope>NUCLEOTIDE SEQUENCE [LARGE SCALE GENOMIC DNA]</scope>
    <source>
        <strain evidence="2 4">2789STDY5834841</strain>
    </source>
</reference>
<evidence type="ECO:0000313" key="4">
    <source>
        <dbReference type="Proteomes" id="UP000095787"/>
    </source>
</evidence>
<dbReference type="InterPro" id="IPR010982">
    <property type="entry name" value="Lambda_DNA-bd_dom_sf"/>
</dbReference>
<dbReference type="PROSITE" id="PS50943">
    <property type="entry name" value="HTH_CROC1"/>
    <property type="match status" value="1"/>
</dbReference>
<reference evidence="3 5" key="2">
    <citation type="journal article" date="2019" name="Science, e1252229">
        <title>Invertible promoters mediate bacterial phase variation, antibiotic resistance, and host adaptation in the gut.</title>
        <authorList>
            <person name="Jiang X."/>
            <person name="Hall A.B."/>
            <person name="Arthur T.D."/>
            <person name="Plichta D.R."/>
            <person name="Covington C.T."/>
            <person name="Poyet M."/>
            <person name="Crothers J."/>
            <person name="Moses P.L."/>
            <person name="Tolonen A.C."/>
            <person name="Vlamakis H."/>
            <person name="Alm E.J."/>
            <person name="Xavier R.J."/>
        </authorList>
    </citation>
    <scope>NUCLEOTIDE SEQUENCE [LARGE SCALE GENOMIC DNA]</scope>
    <source>
        <strain evidence="3">Aa_0143</strain>
        <strain evidence="5">aa_0143</strain>
    </source>
</reference>
<dbReference type="Gene3D" id="1.10.260.40">
    <property type="entry name" value="lambda repressor-like DNA-binding domains"/>
    <property type="match status" value="2"/>
</dbReference>
<dbReference type="RefSeq" id="WP_009319835.1">
    <property type="nucleotide sequence ID" value="NZ_CATVPX010000020.1"/>
</dbReference>
<dbReference type="SUPFAM" id="SSF47413">
    <property type="entry name" value="lambda repressor-like DNA-binding domains"/>
    <property type="match status" value="2"/>
</dbReference>
<gene>
    <name evidence="3" type="ORF">EAI93_00570</name>
    <name evidence="2" type="ORF">ERS852456_00924</name>
</gene>
<evidence type="ECO:0000259" key="1">
    <source>
        <dbReference type="PROSITE" id="PS50943"/>
    </source>
</evidence>
<dbReference type="CDD" id="cd00093">
    <property type="entry name" value="HTH_XRE"/>
    <property type="match status" value="1"/>
</dbReference>
<dbReference type="AlphaFoldDB" id="A0A174A6J0"/>
<feature type="domain" description="HTH cro/C1-type" evidence="1">
    <location>
        <begin position="98"/>
        <end position="157"/>
    </location>
</feature>
<dbReference type="GO" id="GO:0003677">
    <property type="term" value="F:DNA binding"/>
    <property type="evidence" value="ECO:0007669"/>
    <property type="project" value="InterPro"/>
</dbReference>
<organism evidence="2 4">
    <name type="scientific">[Ruminococcus] torques</name>
    <dbReference type="NCBI Taxonomy" id="33039"/>
    <lineage>
        <taxon>Bacteria</taxon>
        <taxon>Bacillati</taxon>
        <taxon>Bacillota</taxon>
        <taxon>Clostridia</taxon>
        <taxon>Lachnospirales</taxon>
        <taxon>Lachnospiraceae</taxon>
        <taxon>Mediterraneibacter</taxon>
    </lineage>
</organism>
<dbReference type="EMBL" id="RCYR01000001">
    <property type="protein sequence ID" value="RYS82235.1"/>
    <property type="molecule type" value="Genomic_DNA"/>
</dbReference>
<evidence type="ECO:0000313" key="3">
    <source>
        <dbReference type="EMBL" id="RYS82235.1"/>
    </source>
</evidence>
<dbReference type="Proteomes" id="UP000292665">
    <property type="component" value="Unassembled WGS sequence"/>
</dbReference>
<dbReference type="Proteomes" id="UP000095787">
    <property type="component" value="Unassembled WGS sequence"/>
</dbReference>
<proteinExistence type="predicted"/>
<evidence type="ECO:0000313" key="5">
    <source>
        <dbReference type="Proteomes" id="UP000292665"/>
    </source>
</evidence>
<evidence type="ECO:0000313" key="2">
    <source>
        <dbReference type="EMBL" id="CUN83136.1"/>
    </source>
</evidence>